<dbReference type="CDD" id="cd13565">
    <property type="entry name" value="PBP2_PstS"/>
    <property type="match status" value="1"/>
</dbReference>
<comment type="similarity">
    <text evidence="1 4">Belongs to the PstS family.</text>
</comment>
<reference evidence="8 9" key="1">
    <citation type="submission" date="2019-09" db="EMBL/GenBank/DDBJ databases">
        <title>Bifidobacterium canis sp. nov., isolated from the digestive tract of German Shepherd dog puppy.</title>
        <authorList>
            <person name="Bunesova V."/>
        </authorList>
    </citation>
    <scope>NUCLEOTIDE SEQUENCE [LARGE SCALE GENOMIC DNA]</scope>
    <source>
        <strain evidence="8 9">GSD1FS</strain>
    </source>
</reference>
<evidence type="ECO:0000256" key="2">
    <source>
        <dbReference type="ARBA" id="ARBA00022448"/>
    </source>
</evidence>
<dbReference type="EMBL" id="WNLP01000003">
    <property type="protein sequence ID" value="MUH59632.1"/>
    <property type="molecule type" value="Genomic_DNA"/>
</dbReference>
<dbReference type="InterPro" id="IPR024370">
    <property type="entry name" value="PBP_domain"/>
</dbReference>
<keyword evidence="3 4" id="KW-0592">Phosphate transport</keyword>
<dbReference type="GO" id="GO:0035435">
    <property type="term" value="P:phosphate ion transmembrane transport"/>
    <property type="evidence" value="ECO:0007669"/>
    <property type="project" value="InterPro"/>
</dbReference>
<evidence type="ECO:0000313" key="8">
    <source>
        <dbReference type="EMBL" id="MUH59632.1"/>
    </source>
</evidence>
<protein>
    <recommendedName>
        <fullName evidence="4">Phosphate-binding protein</fullName>
    </recommendedName>
</protein>
<accession>A0A7K1J4W7</accession>
<proteinExistence type="inferred from homology"/>
<evidence type="ECO:0000256" key="3">
    <source>
        <dbReference type="ARBA" id="ARBA00022592"/>
    </source>
</evidence>
<organism evidence="8 9">
    <name type="scientific">Bifidobacterium canis</name>
    <dbReference type="NCBI Taxonomy" id="2610880"/>
    <lineage>
        <taxon>Bacteria</taxon>
        <taxon>Bacillati</taxon>
        <taxon>Actinomycetota</taxon>
        <taxon>Actinomycetes</taxon>
        <taxon>Bifidobacteriales</taxon>
        <taxon>Bifidobacteriaceae</taxon>
        <taxon>Bifidobacterium</taxon>
    </lineage>
</organism>
<dbReference type="InterPro" id="IPR005673">
    <property type="entry name" value="ABC_phos-bd_PstS"/>
</dbReference>
<feature type="compositionally biased region" description="Polar residues" evidence="5">
    <location>
        <begin position="339"/>
        <end position="362"/>
    </location>
</feature>
<dbReference type="PIRSF" id="PIRSF002756">
    <property type="entry name" value="PstS"/>
    <property type="match status" value="1"/>
</dbReference>
<feature type="region of interest" description="Disordered" evidence="5">
    <location>
        <begin position="339"/>
        <end position="372"/>
    </location>
</feature>
<feature type="signal peptide" evidence="6">
    <location>
        <begin position="1"/>
        <end position="23"/>
    </location>
</feature>
<comment type="caution">
    <text evidence="8">The sequence shown here is derived from an EMBL/GenBank/DDBJ whole genome shotgun (WGS) entry which is preliminary data.</text>
</comment>
<dbReference type="Gene3D" id="3.40.190.10">
    <property type="entry name" value="Periplasmic binding protein-like II"/>
    <property type="match status" value="2"/>
</dbReference>
<dbReference type="PANTHER" id="PTHR42996">
    <property type="entry name" value="PHOSPHATE-BINDING PROTEIN PSTS"/>
    <property type="match status" value="1"/>
</dbReference>
<dbReference type="RefSeq" id="WP_155588590.1">
    <property type="nucleotide sequence ID" value="NZ_WNLP01000003.1"/>
</dbReference>
<dbReference type="InterPro" id="IPR050962">
    <property type="entry name" value="Phosphate-bind_PstS"/>
</dbReference>
<sequence>MRSNTVQRLIAFAVSIAMLTGLAACGNNAAVDDGTIAAPAVADLSGSFAGAGASSQQAAVEAWISGFQRNNGDTTISYNPSGSGAGVITFLTGATAWAGSDKPLSDSEVQESKSVCADGTTAFDVPVYIAPIAIAYRLDGFEDQHINMSPQTIAKVFDGKITQWNDAEIAAENPNLQLPDTPITVVHRSDKSGTTLNFVKYLYAAANDAWPYDPSENWPNDVGQGAKGTSGVVSTIDQANGTIGYADYSQAASMGTIAVKVGDTYTQISAEAGSKAIADSSVEKTSGDNRVVVDVNYTTQSEGAYPIVLLSYNIVCPVYKNAMTSKFAKAWMSYVTSEDGQETAQQATGSSPLPTELSTRIKQSVDAMSDGQ</sequence>
<keyword evidence="6" id="KW-0732">Signal</keyword>
<dbReference type="GO" id="GO:0042301">
    <property type="term" value="F:phosphate ion binding"/>
    <property type="evidence" value="ECO:0007669"/>
    <property type="project" value="InterPro"/>
</dbReference>
<dbReference type="Proteomes" id="UP000487882">
    <property type="component" value="Unassembled WGS sequence"/>
</dbReference>
<dbReference type="AlphaFoldDB" id="A0A7K1J4W7"/>
<dbReference type="GO" id="GO:0043190">
    <property type="term" value="C:ATP-binding cassette (ABC) transporter complex"/>
    <property type="evidence" value="ECO:0007669"/>
    <property type="project" value="InterPro"/>
</dbReference>
<evidence type="ECO:0000256" key="4">
    <source>
        <dbReference type="PIRNR" id="PIRNR002756"/>
    </source>
</evidence>
<dbReference type="NCBIfam" id="TIGR00975">
    <property type="entry name" value="3a0107s03"/>
    <property type="match status" value="1"/>
</dbReference>
<evidence type="ECO:0000256" key="6">
    <source>
        <dbReference type="SAM" id="SignalP"/>
    </source>
</evidence>
<feature type="domain" description="PBP" evidence="7">
    <location>
        <begin position="39"/>
        <end position="338"/>
    </location>
</feature>
<keyword evidence="9" id="KW-1185">Reference proteome</keyword>
<gene>
    <name evidence="8" type="ORF">GSD1FS_0967</name>
</gene>
<evidence type="ECO:0000313" key="9">
    <source>
        <dbReference type="Proteomes" id="UP000487882"/>
    </source>
</evidence>
<dbReference type="SUPFAM" id="SSF53850">
    <property type="entry name" value="Periplasmic binding protein-like II"/>
    <property type="match status" value="1"/>
</dbReference>
<keyword evidence="2 4" id="KW-0813">Transport</keyword>
<evidence type="ECO:0000256" key="1">
    <source>
        <dbReference type="ARBA" id="ARBA00008725"/>
    </source>
</evidence>
<name>A0A7K1J4W7_9BIFI</name>
<dbReference type="PROSITE" id="PS51257">
    <property type="entry name" value="PROKAR_LIPOPROTEIN"/>
    <property type="match status" value="1"/>
</dbReference>
<dbReference type="Pfam" id="PF12849">
    <property type="entry name" value="PBP_like_2"/>
    <property type="match status" value="1"/>
</dbReference>
<dbReference type="PANTHER" id="PTHR42996:SF1">
    <property type="entry name" value="PHOSPHATE-BINDING PROTEIN PSTS"/>
    <property type="match status" value="1"/>
</dbReference>
<feature type="chain" id="PRO_5029814290" description="Phosphate-binding protein" evidence="6">
    <location>
        <begin position="24"/>
        <end position="372"/>
    </location>
</feature>
<evidence type="ECO:0000259" key="7">
    <source>
        <dbReference type="Pfam" id="PF12849"/>
    </source>
</evidence>
<evidence type="ECO:0000256" key="5">
    <source>
        <dbReference type="SAM" id="MobiDB-lite"/>
    </source>
</evidence>